<protein>
    <recommendedName>
        <fullName evidence="3">DUF2589 domain-containing protein</fullName>
    </recommendedName>
</protein>
<dbReference type="Proteomes" id="UP000011682">
    <property type="component" value="Unassembled WGS sequence"/>
</dbReference>
<name>S9PIH8_CYSF2</name>
<gene>
    <name evidence="1" type="ORF">D187_005238</name>
</gene>
<dbReference type="EMBL" id="ANAH02000004">
    <property type="protein sequence ID" value="EPX64105.1"/>
    <property type="molecule type" value="Genomic_DNA"/>
</dbReference>
<organism evidence="1 2">
    <name type="scientific">Cystobacter fuscus (strain ATCC 25194 / DSM 2262 / NBRC 100088 / M29)</name>
    <dbReference type="NCBI Taxonomy" id="1242864"/>
    <lineage>
        <taxon>Bacteria</taxon>
        <taxon>Pseudomonadati</taxon>
        <taxon>Myxococcota</taxon>
        <taxon>Myxococcia</taxon>
        <taxon>Myxococcales</taxon>
        <taxon>Cystobacterineae</taxon>
        <taxon>Archangiaceae</taxon>
        <taxon>Cystobacter</taxon>
    </lineage>
</organism>
<reference evidence="1" key="1">
    <citation type="submission" date="2013-05" db="EMBL/GenBank/DDBJ databases">
        <title>Genome assembly of Cystobacter fuscus DSM 2262.</title>
        <authorList>
            <person name="Sharma G."/>
            <person name="Khatri I."/>
            <person name="Kaur C."/>
            <person name="Mayilraj S."/>
            <person name="Subramanian S."/>
        </authorList>
    </citation>
    <scope>NUCLEOTIDE SEQUENCE [LARGE SCALE GENOMIC DNA]</scope>
    <source>
        <strain evidence="1">DSM 2262</strain>
    </source>
</reference>
<keyword evidence="2" id="KW-1185">Reference proteome</keyword>
<evidence type="ECO:0008006" key="3">
    <source>
        <dbReference type="Google" id="ProtNLM"/>
    </source>
</evidence>
<dbReference type="InterPro" id="IPR024510">
    <property type="entry name" value="DUF2589"/>
</dbReference>
<dbReference type="OrthoDB" id="1043330at2"/>
<sequence length="197" mass="21107">MDGQEMTLGAVVGAPLRAAIEAQASAASASVDFIRQLAFEPEEEGRTFAESGRLRMLVFHFDRPRKEGGTEPVRLEVPLLTMVPLPYLRLEELVVDFKVSVAAARDEEGAQAASGGEGGIADYLSPGSRPRLAANLSSKRDSTSTRSSRYAVETTMDFHLRAVQDDVPSGMQRLLSVLSEAIHVQPVATAADGTPPL</sequence>
<accession>S9PIH8</accession>
<evidence type="ECO:0000313" key="2">
    <source>
        <dbReference type="Proteomes" id="UP000011682"/>
    </source>
</evidence>
<comment type="caution">
    <text evidence="1">The sequence shown here is derived from an EMBL/GenBank/DDBJ whole genome shotgun (WGS) entry which is preliminary data.</text>
</comment>
<evidence type="ECO:0000313" key="1">
    <source>
        <dbReference type="EMBL" id="EPX64105.1"/>
    </source>
</evidence>
<dbReference type="AlphaFoldDB" id="S9PIH8"/>
<dbReference type="Pfam" id="PF11655">
    <property type="entry name" value="DUF2589"/>
    <property type="match status" value="1"/>
</dbReference>
<dbReference type="RefSeq" id="WP_002621423.1">
    <property type="nucleotide sequence ID" value="NZ_ANAH02000004.1"/>
</dbReference>
<dbReference type="eggNOG" id="ENOG502Z835">
    <property type="taxonomic scope" value="Bacteria"/>
</dbReference>
<proteinExistence type="predicted"/>